<keyword evidence="3" id="KW-1185">Reference proteome</keyword>
<evidence type="ECO:0000313" key="2">
    <source>
        <dbReference type="EMBL" id="CAI5448356.1"/>
    </source>
</evidence>
<keyword evidence="1" id="KW-0472">Membrane</keyword>
<feature type="transmembrane region" description="Helical" evidence="1">
    <location>
        <begin position="103"/>
        <end position="125"/>
    </location>
</feature>
<evidence type="ECO:0000313" key="3">
    <source>
        <dbReference type="Proteomes" id="UP001152747"/>
    </source>
</evidence>
<gene>
    <name evidence="2" type="ORF">CAMP_LOCUS10993</name>
</gene>
<accession>A0A9P1INP0</accession>
<dbReference type="Proteomes" id="UP001152747">
    <property type="component" value="Unassembled WGS sequence"/>
</dbReference>
<reference evidence="2" key="1">
    <citation type="submission" date="2022-11" db="EMBL/GenBank/DDBJ databases">
        <authorList>
            <person name="Kikuchi T."/>
        </authorList>
    </citation>
    <scope>NUCLEOTIDE SEQUENCE</scope>
    <source>
        <strain evidence="2">PS1010</strain>
    </source>
</reference>
<evidence type="ECO:0000256" key="1">
    <source>
        <dbReference type="SAM" id="Phobius"/>
    </source>
</evidence>
<dbReference type="OrthoDB" id="5783836at2759"/>
<name>A0A9P1INP0_9PELO</name>
<keyword evidence="1" id="KW-0812">Transmembrane</keyword>
<sequence length="148" mass="16794">MSSFCAYFIVFLIFQEITIGLAIAIYNKFSPQWLIIIVCRILQYPTCFLAIFGVRKSNPAMIVPFMLSQVSLGSYADLHTYIQLVSLCNSSSSKESFVFSNPIILIVLPVLIYSSLLVIFIYSMYTIVREITVSRGIVPHSIQDEYIL</sequence>
<protein>
    <submittedName>
        <fullName evidence="2">Uncharacterized protein</fullName>
    </submittedName>
</protein>
<organism evidence="2 3">
    <name type="scientific">Caenorhabditis angaria</name>
    <dbReference type="NCBI Taxonomy" id="860376"/>
    <lineage>
        <taxon>Eukaryota</taxon>
        <taxon>Metazoa</taxon>
        <taxon>Ecdysozoa</taxon>
        <taxon>Nematoda</taxon>
        <taxon>Chromadorea</taxon>
        <taxon>Rhabditida</taxon>
        <taxon>Rhabditina</taxon>
        <taxon>Rhabditomorpha</taxon>
        <taxon>Rhabditoidea</taxon>
        <taxon>Rhabditidae</taxon>
        <taxon>Peloderinae</taxon>
        <taxon>Caenorhabditis</taxon>
    </lineage>
</organism>
<proteinExistence type="predicted"/>
<keyword evidence="1" id="KW-1133">Transmembrane helix</keyword>
<dbReference type="AlphaFoldDB" id="A0A9P1INP0"/>
<feature type="transmembrane region" description="Helical" evidence="1">
    <location>
        <begin position="6"/>
        <end position="26"/>
    </location>
</feature>
<comment type="caution">
    <text evidence="2">The sequence shown here is derived from an EMBL/GenBank/DDBJ whole genome shotgun (WGS) entry which is preliminary data.</text>
</comment>
<feature type="transmembrane region" description="Helical" evidence="1">
    <location>
        <begin position="33"/>
        <end position="54"/>
    </location>
</feature>
<dbReference type="EMBL" id="CANHGI010000004">
    <property type="protein sequence ID" value="CAI5448356.1"/>
    <property type="molecule type" value="Genomic_DNA"/>
</dbReference>